<keyword evidence="3" id="KW-1185">Reference proteome</keyword>
<dbReference type="EMBL" id="JAJFAZ020000001">
    <property type="protein sequence ID" value="KAI5349012.1"/>
    <property type="molecule type" value="Genomic_DNA"/>
</dbReference>
<dbReference type="InterPro" id="IPR002048">
    <property type="entry name" value="EF_hand_dom"/>
</dbReference>
<organism evidence="2 3">
    <name type="scientific">Prunus dulcis</name>
    <name type="common">Almond</name>
    <name type="synonym">Amygdalus dulcis</name>
    <dbReference type="NCBI Taxonomy" id="3755"/>
    <lineage>
        <taxon>Eukaryota</taxon>
        <taxon>Viridiplantae</taxon>
        <taxon>Streptophyta</taxon>
        <taxon>Embryophyta</taxon>
        <taxon>Tracheophyta</taxon>
        <taxon>Spermatophyta</taxon>
        <taxon>Magnoliopsida</taxon>
        <taxon>eudicotyledons</taxon>
        <taxon>Gunneridae</taxon>
        <taxon>Pentapetalae</taxon>
        <taxon>rosids</taxon>
        <taxon>fabids</taxon>
        <taxon>Rosales</taxon>
        <taxon>Rosaceae</taxon>
        <taxon>Amygdaloideae</taxon>
        <taxon>Amygdaleae</taxon>
        <taxon>Prunus</taxon>
    </lineage>
</organism>
<name>A0AAD4ZJG3_PRUDU</name>
<dbReference type="Gene3D" id="1.10.238.10">
    <property type="entry name" value="EF-hand"/>
    <property type="match status" value="1"/>
</dbReference>
<proteinExistence type="predicted"/>
<protein>
    <recommendedName>
        <fullName evidence="1">EF-hand domain-containing protein</fullName>
    </recommendedName>
</protein>
<accession>A0AAD4ZJG3</accession>
<feature type="domain" description="EF-hand" evidence="1">
    <location>
        <begin position="46"/>
        <end position="81"/>
    </location>
</feature>
<dbReference type="AlphaFoldDB" id="A0AAD4ZJG3"/>
<dbReference type="SUPFAM" id="SSF47473">
    <property type="entry name" value="EF-hand"/>
    <property type="match status" value="1"/>
</dbReference>
<sequence>MSAAEHVGFLNRDANKPIDDGYCNPMKKSGLISMDHVLMALSETEERVTRIRSVFNFFDAANLGYLDNPEIEAGLSALQIPP</sequence>
<dbReference type="PROSITE" id="PS50222">
    <property type="entry name" value="EF_HAND_2"/>
    <property type="match status" value="1"/>
</dbReference>
<evidence type="ECO:0000313" key="2">
    <source>
        <dbReference type="EMBL" id="KAI5349012.1"/>
    </source>
</evidence>
<reference evidence="2 3" key="1">
    <citation type="journal article" date="2022" name="G3 (Bethesda)">
        <title>Whole-genome sequence and methylome profiling of the almond [Prunus dulcis (Mill.) D.A. Webb] cultivar 'Nonpareil'.</title>
        <authorList>
            <person name="D'Amico-Willman K.M."/>
            <person name="Ouma W.Z."/>
            <person name="Meulia T."/>
            <person name="Sideli G.M."/>
            <person name="Gradziel T.M."/>
            <person name="Fresnedo-Ramirez J."/>
        </authorList>
    </citation>
    <scope>NUCLEOTIDE SEQUENCE [LARGE SCALE GENOMIC DNA]</scope>
    <source>
        <strain evidence="2">Clone GOH B32 T37-40</strain>
    </source>
</reference>
<evidence type="ECO:0000259" key="1">
    <source>
        <dbReference type="PROSITE" id="PS50222"/>
    </source>
</evidence>
<gene>
    <name evidence="2" type="ORF">L3X38_001899</name>
</gene>
<comment type="caution">
    <text evidence="2">The sequence shown here is derived from an EMBL/GenBank/DDBJ whole genome shotgun (WGS) entry which is preliminary data.</text>
</comment>
<dbReference type="Proteomes" id="UP001054821">
    <property type="component" value="Chromosome 1"/>
</dbReference>
<evidence type="ECO:0000313" key="3">
    <source>
        <dbReference type="Proteomes" id="UP001054821"/>
    </source>
</evidence>
<dbReference type="GO" id="GO:0005509">
    <property type="term" value="F:calcium ion binding"/>
    <property type="evidence" value="ECO:0007669"/>
    <property type="project" value="InterPro"/>
</dbReference>
<dbReference type="InterPro" id="IPR011992">
    <property type="entry name" value="EF-hand-dom_pair"/>
</dbReference>